<dbReference type="InterPro" id="IPR011990">
    <property type="entry name" value="TPR-like_helical_dom_sf"/>
</dbReference>
<feature type="transmembrane region" description="Helical" evidence="5">
    <location>
        <begin position="248"/>
        <end position="266"/>
    </location>
</feature>
<dbReference type="SUPFAM" id="SSF48452">
    <property type="entry name" value="TPR-like"/>
    <property type="match status" value="1"/>
</dbReference>
<proteinExistence type="predicted"/>
<evidence type="ECO:0000256" key="5">
    <source>
        <dbReference type="SAM" id="Phobius"/>
    </source>
</evidence>
<feature type="transmembrane region" description="Helical" evidence="5">
    <location>
        <begin position="164"/>
        <end position="184"/>
    </location>
</feature>
<dbReference type="AlphaFoldDB" id="A0A1F6XK94"/>
<feature type="transmembrane region" description="Helical" evidence="5">
    <location>
        <begin position="33"/>
        <end position="52"/>
    </location>
</feature>
<name>A0A1F6XK94_9BACT</name>
<comment type="caution">
    <text evidence="7">The sequence shown here is derived from an EMBL/GenBank/DDBJ whole genome shotgun (WGS) entry which is preliminary data.</text>
</comment>
<reference evidence="7 8" key="1">
    <citation type="journal article" date="2016" name="Nat. Commun.">
        <title>Thousands of microbial genomes shed light on interconnected biogeochemical processes in an aquifer system.</title>
        <authorList>
            <person name="Anantharaman K."/>
            <person name="Brown C.T."/>
            <person name="Hug L.A."/>
            <person name="Sharon I."/>
            <person name="Castelle C.J."/>
            <person name="Probst A.J."/>
            <person name="Thomas B.C."/>
            <person name="Singh A."/>
            <person name="Wilkins M.J."/>
            <person name="Karaoz U."/>
            <person name="Brodie E.L."/>
            <person name="Williams K.H."/>
            <person name="Hubbard S.S."/>
            <person name="Banfield J.F."/>
        </authorList>
    </citation>
    <scope>NUCLEOTIDE SEQUENCE [LARGE SCALE GENOMIC DNA]</scope>
</reference>
<evidence type="ECO:0000256" key="1">
    <source>
        <dbReference type="ARBA" id="ARBA00004141"/>
    </source>
</evidence>
<dbReference type="PANTHER" id="PTHR37422">
    <property type="entry name" value="TEICHURONIC ACID BIOSYNTHESIS PROTEIN TUAE"/>
    <property type="match status" value="1"/>
</dbReference>
<evidence type="ECO:0000256" key="2">
    <source>
        <dbReference type="ARBA" id="ARBA00022692"/>
    </source>
</evidence>
<dbReference type="Gene3D" id="1.25.40.10">
    <property type="entry name" value="Tetratricopeptide repeat domain"/>
    <property type="match status" value="1"/>
</dbReference>
<dbReference type="Pfam" id="PF04932">
    <property type="entry name" value="Wzy_C"/>
    <property type="match status" value="1"/>
</dbReference>
<sequence length="731" mass="84334">MIKIAKIFLWFLAFIPLVVDNSVFFPHISGKNLFLEICLILAGILFVANFIYSQSFRVEVTQRIIKFIRHPLIISVFSFISIFVLSTIFAVDKYSAFWGNIERAEGLAGTMFFFFFFVMSLLVFEKKDWLWFFKLSLFTAVILVLGEFIEFFRGLEIRPGSLTGNPTFLAGYLLFSILSCLAVFKEEEHKFWKYFSICAFVLSFLGIFLTQTKGTIVGLFLGIVSVLIYSAIRGKAVIVYRKLNLRKLSLAILFFLVIFFSIFIITRNSATWQKIPGFARLATISNTDASIESRLIAVQSSIESINPAQNGWKKFLIGWGPDNLILAFGQYFSPELSNQQQIWFERAHNKFFDVLVMNGMFGLLAYLSIWFLFFRSVLKVKIFSLINLSLLCFGVSFLVHLLFIFDQISSSIPFFAVLAFTIFYSTNDINISKKTEKVLASPQTDNKGSFLVGVSLVFFVIFLSFIFFRNTLPAYFQMRNYLSIIQNFNPNVIESKLDSVFAPFTTAQMDIRKDFLDGVSGNYGKIDVNTAERLFEKAISKAEDYIAKRPQNFLFLISLAGVYSNQGNVLNNIDYMKKGEKYFRQALLFAPDRPDVNYGLAVNLIYQKKFEESFSILNSLDGKIILDPNLAESYYYYGFTLWSKGEMNYTSSFNNFEKAFNLKSEIYNQHREESEGIYTTFIQYFYNTKDKDNFIRTANRLKENNYADSASLDKILEYLEKNNAWPKVDFE</sequence>
<feature type="transmembrane region" description="Helical" evidence="5">
    <location>
        <begin position="72"/>
        <end position="91"/>
    </location>
</feature>
<keyword evidence="2 5" id="KW-0812">Transmembrane</keyword>
<dbReference type="PANTHER" id="PTHR37422:SF13">
    <property type="entry name" value="LIPOPOLYSACCHARIDE BIOSYNTHESIS PROTEIN PA4999-RELATED"/>
    <property type="match status" value="1"/>
</dbReference>
<keyword evidence="4 5" id="KW-0472">Membrane</keyword>
<accession>A0A1F6XK94</accession>
<feature type="transmembrane region" description="Helical" evidence="5">
    <location>
        <begin position="411"/>
        <end position="427"/>
    </location>
</feature>
<protein>
    <recommendedName>
        <fullName evidence="6">O-antigen ligase-related domain-containing protein</fullName>
    </recommendedName>
</protein>
<dbReference type="Proteomes" id="UP000176629">
    <property type="component" value="Unassembled WGS sequence"/>
</dbReference>
<feature type="transmembrane region" description="Helical" evidence="5">
    <location>
        <begin position="7"/>
        <end position="27"/>
    </location>
</feature>
<dbReference type="GO" id="GO:0016020">
    <property type="term" value="C:membrane"/>
    <property type="evidence" value="ECO:0007669"/>
    <property type="project" value="UniProtKB-SubCell"/>
</dbReference>
<dbReference type="EMBL" id="MFUX01000023">
    <property type="protein sequence ID" value="OGI94462.1"/>
    <property type="molecule type" value="Genomic_DNA"/>
</dbReference>
<feature type="transmembrane region" description="Helical" evidence="5">
    <location>
        <begin position="216"/>
        <end position="236"/>
    </location>
</feature>
<dbReference type="STRING" id="1801773.A3A03_02810"/>
<evidence type="ECO:0000313" key="7">
    <source>
        <dbReference type="EMBL" id="OGI94462.1"/>
    </source>
</evidence>
<feature type="transmembrane region" description="Helical" evidence="5">
    <location>
        <begin position="354"/>
        <end position="373"/>
    </location>
</feature>
<feature type="transmembrane region" description="Helical" evidence="5">
    <location>
        <begin position="448"/>
        <end position="468"/>
    </location>
</feature>
<organism evidence="7 8">
    <name type="scientific">Candidatus Nomurabacteria bacterium RIFCSPLOWO2_01_FULL_40_18</name>
    <dbReference type="NCBI Taxonomy" id="1801773"/>
    <lineage>
        <taxon>Bacteria</taxon>
        <taxon>Candidatus Nomuraibacteriota</taxon>
    </lineage>
</organism>
<feature type="transmembrane region" description="Helical" evidence="5">
    <location>
        <begin position="385"/>
        <end position="405"/>
    </location>
</feature>
<comment type="subcellular location">
    <subcellularLocation>
        <location evidence="1">Membrane</location>
        <topology evidence="1">Multi-pass membrane protein</topology>
    </subcellularLocation>
</comment>
<feature type="transmembrane region" description="Helical" evidence="5">
    <location>
        <begin position="131"/>
        <end position="152"/>
    </location>
</feature>
<gene>
    <name evidence="7" type="ORF">A3A03_02810</name>
</gene>
<evidence type="ECO:0000259" key="6">
    <source>
        <dbReference type="Pfam" id="PF04932"/>
    </source>
</evidence>
<feature type="transmembrane region" description="Helical" evidence="5">
    <location>
        <begin position="191"/>
        <end position="210"/>
    </location>
</feature>
<evidence type="ECO:0000256" key="4">
    <source>
        <dbReference type="ARBA" id="ARBA00023136"/>
    </source>
</evidence>
<dbReference type="InterPro" id="IPR051533">
    <property type="entry name" value="WaaL-like"/>
</dbReference>
<keyword evidence="3 5" id="KW-1133">Transmembrane helix</keyword>
<dbReference type="InterPro" id="IPR007016">
    <property type="entry name" value="O-antigen_ligase-rel_domated"/>
</dbReference>
<evidence type="ECO:0000256" key="3">
    <source>
        <dbReference type="ARBA" id="ARBA00022989"/>
    </source>
</evidence>
<feature type="transmembrane region" description="Helical" evidence="5">
    <location>
        <begin position="106"/>
        <end position="124"/>
    </location>
</feature>
<feature type="domain" description="O-antigen ligase-related" evidence="6">
    <location>
        <begin position="199"/>
        <end position="367"/>
    </location>
</feature>
<evidence type="ECO:0000313" key="8">
    <source>
        <dbReference type="Proteomes" id="UP000176629"/>
    </source>
</evidence>